<dbReference type="EMBL" id="QTSX02000792">
    <property type="protein sequence ID" value="KAJ9084963.1"/>
    <property type="molecule type" value="Genomic_DNA"/>
</dbReference>
<organism evidence="1 2">
    <name type="scientific">Entomophthora muscae</name>
    <dbReference type="NCBI Taxonomy" id="34485"/>
    <lineage>
        <taxon>Eukaryota</taxon>
        <taxon>Fungi</taxon>
        <taxon>Fungi incertae sedis</taxon>
        <taxon>Zoopagomycota</taxon>
        <taxon>Entomophthoromycotina</taxon>
        <taxon>Entomophthoromycetes</taxon>
        <taxon>Entomophthorales</taxon>
        <taxon>Entomophthoraceae</taxon>
        <taxon>Entomophthora</taxon>
    </lineage>
</organism>
<accession>A0ACC2UDI3</accession>
<proteinExistence type="predicted"/>
<evidence type="ECO:0000313" key="2">
    <source>
        <dbReference type="Proteomes" id="UP001165960"/>
    </source>
</evidence>
<gene>
    <name evidence="1" type="ORF">DSO57_1018692</name>
</gene>
<keyword evidence="2" id="KW-1185">Reference proteome</keyword>
<name>A0ACC2UDI3_9FUNG</name>
<comment type="caution">
    <text evidence="1">The sequence shown here is derived from an EMBL/GenBank/DDBJ whole genome shotgun (WGS) entry which is preliminary data.</text>
</comment>
<protein>
    <submittedName>
        <fullName evidence="1">Uncharacterized protein</fullName>
    </submittedName>
</protein>
<sequence length="103" mass="11550">MSSRYYSIRATRLGLPVVTLCRASDHNKKAAPITSIHRFKACLDILINHSDEVYPSKYLERQDQELWDAIHKVHTTTHSQAPPEVTPQPDSQAAVITTQVAAL</sequence>
<reference evidence="1" key="1">
    <citation type="submission" date="2022-04" db="EMBL/GenBank/DDBJ databases">
        <title>Genome of the entomopathogenic fungus Entomophthora muscae.</title>
        <authorList>
            <person name="Elya C."/>
            <person name="Lovett B.R."/>
            <person name="Lee E."/>
            <person name="Macias A.M."/>
            <person name="Hajek A.E."/>
            <person name="De Bivort B.L."/>
            <person name="Kasson M.T."/>
            <person name="De Fine Licht H.H."/>
            <person name="Stajich J.E."/>
        </authorList>
    </citation>
    <scope>NUCLEOTIDE SEQUENCE</scope>
    <source>
        <strain evidence="1">Berkeley</strain>
    </source>
</reference>
<dbReference type="Proteomes" id="UP001165960">
    <property type="component" value="Unassembled WGS sequence"/>
</dbReference>
<evidence type="ECO:0000313" key="1">
    <source>
        <dbReference type="EMBL" id="KAJ9084963.1"/>
    </source>
</evidence>